<dbReference type="OrthoDB" id="1163719at2759"/>
<dbReference type="PANTHER" id="PTHR11017:SF555">
    <property type="entry name" value="TIR-NBS-LRR RCT1-LIKE RESISTANCE PROTEIN"/>
    <property type="match status" value="1"/>
</dbReference>
<dbReference type="GO" id="GO:0006952">
    <property type="term" value="P:defense response"/>
    <property type="evidence" value="ECO:0007669"/>
    <property type="project" value="UniProtKB-KW"/>
</dbReference>
<evidence type="ECO:0000256" key="3">
    <source>
        <dbReference type="ARBA" id="ARBA00022821"/>
    </source>
</evidence>
<evidence type="ECO:0000256" key="2">
    <source>
        <dbReference type="ARBA" id="ARBA00022737"/>
    </source>
</evidence>
<dbReference type="Pfam" id="PF23282">
    <property type="entry name" value="WHD_ROQ1"/>
    <property type="match status" value="1"/>
</dbReference>
<evidence type="ECO:0000313" key="6">
    <source>
        <dbReference type="EMBL" id="PRQ59960.1"/>
    </source>
</evidence>
<organism evidence="6 7">
    <name type="scientific">Rosa chinensis</name>
    <name type="common">China rose</name>
    <dbReference type="NCBI Taxonomy" id="74649"/>
    <lineage>
        <taxon>Eukaryota</taxon>
        <taxon>Viridiplantae</taxon>
        <taxon>Streptophyta</taxon>
        <taxon>Embryophyta</taxon>
        <taxon>Tracheophyta</taxon>
        <taxon>Spermatophyta</taxon>
        <taxon>Magnoliopsida</taxon>
        <taxon>eudicotyledons</taxon>
        <taxon>Gunneridae</taxon>
        <taxon>Pentapetalae</taxon>
        <taxon>rosids</taxon>
        <taxon>fabids</taxon>
        <taxon>Rosales</taxon>
        <taxon>Rosaceae</taxon>
        <taxon>Rosoideae</taxon>
        <taxon>Rosoideae incertae sedis</taxon>
        <taxon>Rosa</taxon>
    </lineage>
</organism>
<dbReference type="InterPro" id="IPR035897">
    <property type="entry name" value="Toll_tir_struct_dom_sf"/>
</dbReference>
<dbReference type="Pfam" id="PF01582">
    <property type="entry name" value="TIR"/>
    <property type="match status" value="1"/>
</dbReference>
<accession>A0A2P6SMS3</accession>
<dbReference type="InterPro" id="IPR036390">
    <property type="entry name" value="WH_DNA-bd_sf"/>
</dbReference>
<name>A0A2P6SMS3_ROSCH</name>
<dbReference type="InterPro" id="IPR042197">
    <property type="entry name" value="Apaf_helical"/>
</dbReference>
<dbReference type="InterPro" id="IPR001611">
    <property type="entry name" value="Leu-rich_rpt"/>
</dbReference>
<keyword evidence="6" id="KW-0238">DNA-binding</keyword>
<dbReference type="SUPFAM" id="SSF52058">
    <property type="entry name" value="L domain-like"/>
    <property type="match status" value="1"/>
</dbReference>
<dbReference type="OMA" id="LITINDH"/>
<dbReference type="Gene3D" id="3.80.10.10">
    <property type="entry name" value="Ribonuclease Inhibitor"/>
    <property type="match status" value="2"/>
</dbReference>
<protein>
    <submittedName>
        <fullName evidence="6">Putative TIR domain, winged helix-turn-helix DNA-binding domain-containing protein</fullName>
    </submittedName>
</protein>
<dbReference type="Pfam" id="PF00931">
    <property type="entry name" value="NB-ARC"/>
    <property type="match status" value="1"/>
</dbReference>
<dbReference type="GO" id="GO:0007165">
    <property type="term" value="P:signal transduction"/>
    <property type="evidence" value="ECO:0007669"/>
    <property type="project" value="InterPro"/>
</dbReference>
<dbReference type="SUPFAM" id="SSF52540">
    <property type="entry name" value="P-loop containing nucleoside triphosphate hydrolases"/>
    <property type="match status" value="1"/>
</dbReference>
<dbReference type="InterPro" id="IPR027417">
    <property type="entry name" value="P-loop_NTPase"/>
</dbReference>
<dbReference type="PANTHER" id="PTHR11017">
    <property type="entry name" value="LEUCINE-RICH REPEAT-CONTAINING PROTEIN"/>
    <property type="match status" value="1"/>
</dbReference>
<dbReference type="Gene3D" id="1.10.8.430">
    <property type="entry name" value="Helical domain of apoptotic protease-activating factors"/>
    <property type="match status" value="1"/>
</dbReference>
<dbReference type="InterPro" id="IPR044974">
    <property type="entry name" value="Disease_R_plants"/>
</dbReference>
<dbReference type="Gene3D" id="3.40.50.300">
    <property type="entry name" value="P-loop containing nucleotide triphosphate hydrolases"/>
    <property type="match status" value="1"/>
</dbReference>
<evidence type="ECO:0000313" key="7">
    <source>
        <dbReference type="Proteomes" id="UP000238479"/>
    </source>
</evidence>
<dbReference type="AlphaFoldDB" id="A0A2P6SMS3"/>
<evidence type="ECO:0000259" key="5">
    <source>
        <dbReference type="PROSITE" id="PS50104"/>
    </source>
</evidence>
<dbReference type="Pfam" id="PF00560">
    <property type="entry name" value="LRR_1"/>
    <property type="match status" value="1"/>
</dbReference>
<dbReference type="Gramene" id="PRQ59960">
    <property type="protein sequence ID" value="PRQ59960"/>
    <property type="gene ID" value="RchiOBHm_Chr1g0375921"/>
</dbReference>
<gene>
    <name evidence="6" type="ORF">RchiOBHm_Chr1g0375921</name>
</gene>
<dbReference type="PRINTS" id="PR00364">
    <property type="entry name" value="DISEASERSIST"/>
</dbReference>
<keyword evidence="3" id="KW-0611">Plant defense</keyword>
<feature type="domain" description="TIR" evidence="5">
    <location>
        <begin position="12"/>
        <end position="178"/>
    </location>
</feature>
<dbReference type="InterPro" id="IPR011713">
    <property type="entry name" value="Leu-rich_rpt_3"/>
</dbReference>
<dbReference type="GO" id="GO:0003677">
    <property type="term" value="F:DNA binding"/>
    <property type="evidence" value="ECO:0007669"/>
    <property type="project" value="UniProtKB-KW"/>
</dbReference>
<keyword evidence="2" id="KW-0677">Repeat</keyword>
<dbReference type="GO" id="GO:0043531">
    <property type="term" value="F:ADP binding"/>
    <property type="evidence" value="ECO:0007669"/>
    <property type="project" value="InterPro"/>
</dbReference>
<keyword evidence="7" id="KW-1185">Reference proteome</keyword>
<reference evidence="6 7" key="1">
    <citation type="journal article" date="2018" name="Nat. Genet.">
        <title>The Rosa genome provides new insights in the design of modern roses.</title>
        <authorList>
            <person name="Bendahmane M."/>
        </authorList>
    </citation>
    <scope>NUCLEOTIDE SEQUENCE [LARGE SCALE GENOMIC DNA]</scope>
    <source>
        <strain evidence="7">cv. Old Blush</strain>
    </source>
</reference>
<comment type="caution">
    <text evidence="6">The sequence shown here is derived from an EMBL/GenBank/DDBJ whole genome shotgun (WGS) entry which is preliminary data.</text>
</comment>
<dbReference type="FunFam" id="3.40.50.10140:FF:000007">
    <property type="entry name" value="Disease resistance protein (TIR-NBS-LRR class)"/>
    <property type="match status" value="1"/>
</dbReference>
<dbReference type="InterPro" id="IPR032675">
    <property type="entry name" value="LRR_dom_sf"/>
</dbReference>
<dbReference type="InterPro" id="IPR000157">
    <property type="entry name" value="TIR_dom"/>
</dbReference>
<dbReference type="SUPFAM" id="SSF46785">
    <property type="entry name" value="Winged helix' DNA-binding domain"/>
    <property type="match status" value="1"/>
</dbReference>
<evidence type="ECO:0000256" key="4">
    <source>
        <dbReference type="ARBA" id="ARBA00023027"/>
    </source>
</evidence>
<keyword evidence="4" id="KW-0520">NAD</keyword>
<dbReference type="InterPro" id="IPR058192">
    <property type="entry name" value="WHD_ROQ1-like"/>
</dbReference>
<dbReference type="Proteomes" id="UP000238479">
    <property type="component" value="Chromosome 1"/>
</dbReference>
<keyword evidence="1" id="KW-0433">Leucine-rich repeat</keyword>
<dbReference type="PROSITE" id="PS50104">
    <property type="entry name" value="TIR"/>
    <property type="match status" value="1"/>
</dbReference>
<dbReference type="SUPFAM" id="SSF52200">
    <property type="entry name" value="Toll/Interleukin receptor TIR domain"/>
    <property type="match status" value="1"/>
</dbReference>
<dbReference type="Pfam" id="PF07725">
    <property type="entry name" value="LRR_3"/>
    <property type="match status" value="1"/>
</dbReference>
<dbReference type="EMBL" id="PDCK01000039">
    <property type="protein sequence ID" value="PRQ59960.1"/>
    <property type="molecule type" value="Genomic_DNA"/>
</dbReference>
<dbReference type="Gene3D" id="3.40.50.10140">
    <property type="entry name" value="Toll/interleukin-1 receptor homology (TIR) domain"/>
    <property type="match status" value="1"/>
</dbReference>
<evidence type="ECO:0000256" key="1">
    <source>
        <dbReference type="ARBA" id="ARBA00022614"/>
    </source>
</evidence>
<proteinExistence type="predicted"/>
<dbReference type="SMART" id="SM00255">
    <property type="entry name" value="TIR"/>
    <property type="match status" value="1"/>
</dbReference>
<sequence>MMAASSSSGARCKYDVFLSFRGADTRKIFVGHLYRALKQKTINTFIDSEELSKGNKISELLTAIEDSRISIVVLSQKYASSTWCLKELVKILDCMDTKKQIVVPIFYEVDPSHLRKINGKFAEAFAKHGENSNLDNEELESWRSAVNRLADLSGWDSTKYEDDGKLVEEIVENTLKKLIHTSSNKADGLVGMDSHITEMNSRLCLQVNDVRVVGIWGMGGLGKTTIARAVFDEIACQFEHSCFLDNVKEAFINKREVQMQEALISILLKEMVQSLGLNRGWNMIKERLGLKKVLVVLDDVETFAQIEALLGKLHAFGEGSRLIVTTRNKQSLSGVNETFKPSYLRDDEALELFRKYAFRTNQPNRDYDDLSRRAIEYAQGLPLALKVLGAFLDNRSVCEWEVVLEKLKKIPHIEIQDVLRTSFDGLDDSEKNIFLDIACVFRKWRTNFVTELLDSFGFFPHNGLRVLVDRALITSSNYRVDMHDLIQEMGREIVRLESTKKPGKRSRLWSYKDVNHVLTQNTATDAIECLMLDLSNSKVDLSINAEAFVRMTKLRLLIICYSFHVYLIPYSECRKNICPVGGCKQLLSGDFEFLSHELRFLLWHGCPVKCLPSTFIPKNLVHLDMRGSHIRELWEGIKPLQNLRVIKLSHCRYLVKIPDLTEAINLETLLLDGCSSLFEVHSSISALQNLHSLDLTGCKKLKILPKRIHMKSLQTFCLSGCSNLEKFPEISGIMKELSMLRLDGTAIKGLPSSIDLLLRIKKLSVRNCKSLEFLPDSICNLAKLTHLNLSGCSVLHYLPEKLGDLESLEVLDVRYSGIKQLPFSVLRLGKLKGGLSCIGCKKMTAPLSAWPTSIEEYCSYSVLLRAYVLI</sequence>
<dbReference type="InterPro" id="IPR002182">
    <property type="entry name" value="NB-ARC"/>
</dbReference>